<proteinExistence type="predicted"/>
<comment type="caution">
    <text evidence="1">The sequence shown here is derived from an EMBL/GenBank/DDBJ whole genome shotgun (WGS) entry which is preliminary data.</text>
</comment>
<dbReference type="STRING" id="37916.MCHLDSM_02862"/>
<dbReference type="RefSeq" id="WP_048470453.1">
    <property type="nucleotide sequence ID" value="NZ_JYNL01000023.1"/>
</dbReference>
<protein>
    <recommendedName>
        <fullName evidence="3">DUF4352 domain-containing protein</fullName>
    </recommendedName>
</protein>
<dbReference type="AlphaFoldDB" id="A0A0J6W4K8"/>
<dbReference type="EMBL" id="JYNL01000023">
    <property type="protein sequence ID" value="KMO76713.1"/>
    <property type="molecule type" value="Genomic_DNA"/>
</dbReference>
<evidence type="ECO:0000313" key="2">
    <source>
        <dbReference type="Proteomes" id="UP000036513"/>
    </source>
</evidence>
<reference evidence="1 2" key="1">
    <citation type="journal article" date="2015" name="Genome Biol. Evol.">
        <title>Characterization of Three Mycobacterium spp. with Potential Use in Bioremediation by Genome Sequencing and Comparative Genomics.</title>
        <authorList>
            <person name="Das S."/>
            <person name="Pettersson B.M."/>
            <person name="Behra P.R."/>
            <person name="Ramesh M."/>
            <person name="Dasgupta S."/>
            <person name="Bhattacharya A."/>
            <person name="Kirsebom L.A."/>
        </authorList>
    </citation>
    <scope>NUCLEOTIDE SEQUENCE [LARGE SCALE GENOMIC DNA]</scope>
    <source>
        <strain evidence="1 2">DSM 43826</strain>
    </source>
</reference>
<evidence type="ECO:0000313" key="1">
    <source>
        <dbReference type="EMBL" id="KMO76713.1"/>
    </source>
</evidence>
<keyword evidence="2" id="KW-1185">Reference proteome</keyword>
<sequence length="189" mass="20301" precursor="true">MTSRRLAPVVTVLAAVAMLATATWLWSQLPTKMQSWAPITVTGTLGERIEGRNLAVTVHDVQVAREAVFTNDGVPVRMTSDGNWLVVALSYEPLLSAESPTFVLTADGKRFESPLSGFTPNAPPGLTERNVVAFEVPALPEHAELLVYNKTADRYGNAMPAPLDSAIVVPLPVPREVRSVVNLEEAAGT</sequence>
<name>A0A0J6W4K8_9MYCO</name>
<gene>
    <name evidence="1" type="ORF">MCHLDSM_02862</name>
</gene>
<evidence type="ECO:0008006" key="3">
    <source>
        <dbReference type="Google" id="ProtNLM"/>
    </source>
</evidence>
<dbReference type="PATRIC" id="fig|37916.4.peg.2786"/>
<accession>A0A0J6W4K8</accession>
<dbReference type="Proteomes" id="UP000036513">
    <property type="component" value="Unassembled WGS sequence"/>
</dbReference>
<organism evidence="1 2">
    <name type="scientific">Mycolicibacterium chlorophenolicum</name>
    <dbReference type="NCBI Taxonomy" id="37916"/>
    <lineage>
        <taxon>Bacteria</taxon>
        <taxon>Bacillati</taxon>
        <taxon>Actinomycetota</taxon>
        <taxon>Actinomycetes</taxon>
        <taxon>Mycobacteriales</taxon>
        <taxon>Mycobacteriaceae</taxon>
        <taxon>Mycolicibacterium</taxon>
    </lineage>
</organism>